<dbReference type="EMBL" id="MN740625">
    <property type="protein sequence ID" value="QHS78885.1"/>
    <property type="molecule type" value="Genomic_DNA"/>
</dbReference>
<proteinExistence type="predicted"/>
<sequence>MTEIKRRDIIKLYYENGETSYALVDEISDTNIQLREPPDKTIVLDIKDGVMEGVMSIELVYSSPVTGIAVARNFVEGQSIVLVYKSNPEEEKVGLVTRLEEDMIDVNIDGEMVYIDFGYLGVPEEFQSITLHGGFIFEMEDDYYIPESQHRYTLERQLTDLMDKLLAVPKQTSRTIRNANRVVQRFRELRQLYSNDQMDPQRALFKVDPFHVKWILPVLDSLGRGHVRRALFKTDEDSIASFQQMSKIQLGQNSSTSRSFRSIYTKLLNEMAPFISDLNGTTIHSMIEVLLPNTTLLKSISPKLPFKEIKGGFFPQVLVKPYADPYDQIHTTPEIAEFASYYVLPVDYTRAFVPGNTLLSRTHYSKLDLFTHRVPTGESMALSECVPSHEQMVDTRYPFYSVQGCVRQLSPYLVHQNNMTFLDSILSKLKEFIESYTKIDLPEYVSNPHLEYDHQSASEYQVSLLHTDNGSLYAILQCKQMNLDYSNRLDKHIEKRLEHSQIAPPVVKVYDNLKQLTSDNNKETFYDPAFDKTDYAEYQGMDLESLIEHLVRVEYMPPPEAYLYAPHFLKNQRPVLNGDYAQLTTLNGNVYYKRINQEWKLDATCSGPYPCTSDEPECTVEETSCVDVSFRLKQNLIQSILVDYQLEMYKSKVVFDKFIQDREKILTYLIDAKKHLSEQSVLKYNKRMLAMGKSIVVIQQSPKAPLLNLILEKPFEERYTELIYFIRDYTRVAHSTEDEHWLYCVTGIKLLPRVFQLLIKGFEEERYKEVLVQLLTEGSLVKEDGVIFTRHGGFMVDQIDFEHTFDEMVHSTEFEDDPIYKLKREDNPLTPFLVELLNTTSIAIGVNVTKYYNFMIHKLLSSPNRLVHSIALVLRFAEIEYSIALPEEIAKLVKKKSSYQTLFNKFKQPMEDLSAEIIEKEIKRVSTYYEVKQLVQRKPARVGLQKTSSTTWETFLPPSNIRVTSSRTEHNMIMTILQMIQTQSRKKPLREGQYRVNTILPPIVPMDAIPLMRYFEAPLLYSTTSKLFIPAKLPLPYDKEIVQTILPKLARGDKGVIQDEESFDQLIPPLRDELIQFGFTPSLKTQDVPVVYLQSFIQNIGRLYPSFLLNKPEYYEQNAYPARFDKILLPKHLQQLEEISHHSIFGKLEKCSTQHLGLQGILEDTTIDDMIGQFSLTRTNVSREQCIYYIYSIFHKYITRCPMDHHRVLFSILDIYCDFFTLDVKKVFVTMEAIDSYILKQKTIEANDRQLQRDQMNSDDKFLFNFRQSMNLSKEAQLARSRVYNAEQHELESALFGNDFGVAEDTDLGGDGNEGDEND</sequence>
<organism evidence="1">
    <name type="scientific">viral metagenome</name>
    <dbReference type="NCBI Taxonomy" id="1070528"/>
    <lineage>
        <taxon>unclassified sequences</taxon>
        <taxon>metagenomes</taxon>
        <taxon>organismal metagenomes</taxon>
    </lineage>
</organism>
<accession>A0A6C0AHP2</accession>
<evidence type="ECO:0000313" key="1">
    <source>
        <dbReference type="EMBL" id="QHS78885.1"/>
    </source>
</evidence>
<protein>
    <submittedName>
        <fullName evidence="1">Uncharacterized protein</fullName>
    </submittedName>
</protein>
<reference evidence="1" key="1">
    <citation type="journal article" date="2020" name="Nature">
        <title>Giant virus diversity and host interactions through global metagenomics.</title>
        <authorList>
            <person name="Schulz F."/>
            <person name="Roux S."/>
            <person name="Paez-Espino D."/>
            <person name="Jungbluth S."/>
            <person name="Walsh D.A."/>
            <person name="Denef V.J."/>
            <person name="McMahon K.D."/>
            <person name="Konstantinidis K.T."/>
            <person name="Eloe-Fadrosh E.A."/>
            <person name="Kyrpides N.C."/>
            <person name="Woyke T."/>
        </authorList>
    </citation>
    <scope>NUCLEOTIDE SEQUENCE</scope>
    <source>
        <strain evidence="1">GVMAG-S-1035118-87</strain>
    </source>
</reference>
<name>A0A6C0AHP2_9ZZZZ</name>